<keyword evidence="9 12" id="KW-0862">Zinc</keyword>
<feature type="region of interest" description="Disordered" evidence="13">
    <location>
        <begin position="1"/>
        <end position="48"/>
    </location>
</feature>
<keyword evidence="15" id="KW-1185">Reference proteome</keyword>
<keyword evidence="8 12" id="KW-0378">Hydrolase</keyword>
<dbReference type="InterPro" id="IPR020568">
    <property type="entry name" value="Ribosomal_Su5_D2-typ_SF"/>
</dbReference>
<evidence type="ECO:0000256" key="6">
    <source>
        <dbReference type="ARBA" id="ARBA00022556"/>
    </source>
</evidence>
<evidence type="ECO:0000313" key="14">
    <source>
        <dbReference type="EMBL" id="RVW05202.1"/>
    </source>
</evidence>
<evidence type="ECO:0000256" key="4">
    <source>
        <dbReference type="ARBA" id="ARBA00012745"/>
    </source>
</evidence>
<feature type="active site" description="Proton donor" evidence="12">
    <location>
        <position position="313"/>
    </location>
</feature>
<accession>A0A438B2N3</accession>
<reference evidence="14 15" key="1">
    <citation type="submission" date="2018-11" db="EMBL/GenBank/DDBJ databases">
        <title>Rhodococcus spongicola sp. nov. and Rhodococcus xishaensis sp. nov. from marine sponges.</title>
        <authorList>
            <person name="Li L."/>
            <person name="Lin H.W."/>
        </authorList>
    </citation>
    <scope>NUCLEOTIDE SEQUENCE [LARGE SCALE GENOMIC DNA]</scope>
    <source>
        <strain evidence="14 15">LHW51113</strain>
    </source>
</reference>
<sequence>MAHRSDAEQTPRPSAGRQEAQEGLGVGEVTTNATRTQAAVGTAKKTRPQTTLKKEIALEGIGIHTGEASCLTLKPAAADSGYVCIRTDLEGKPRIPARLDMVTATVRSTNVGREDVEVHTVEHVLSALNGLDVDNAEILVDGPEPPVVDGASLGFAEAIRKAGVVEIEGSALERLTLAAPVESASGDIAYRAAPIDDPEALEIKVVYSHERSFIGTQTLELSLTNENYLSQIAPARTFSFEYEIEHLHAHGLAKGGSFENAVVIADDDSIANPEGLRFEDEFVRHKALDLIGDLALLGRSLRGLRIEAVRGGHHMNVAFARRLEEIQAKR</sequence>
<dbReference type="GO" id="GO:0046872">
    <property type="term" value="F:metal ion binding"/>
    <property type="evidence" value="ECO:0007669"/>
    <property type="project" value="UniProtKB-KW"/>
</dbReference>
<comment type="cofactor">
    <cofactor evidence="1 12">
        <name>Zn(2+)</name>
        <dbReference type="ChEBI" id="CHEBI:29105"/>
    </cofactor>
</comment>
<comment type="similarity">
    <text evidence="12">Belongs to the LpxC family.</text>
</comment>
<dbReference type="PANTHER" id="PTHR33694">
    <property type="entry name" value="UDP-3-O-ACYL-N-ACETYLGLUCOSAMINE DEACETYLASE 1, MITOCHONDRIAL-RELATED"/>
    <property type="match status" value="1"/>
</dbReference>
<proteinExistence type="inferred from homology"/>
<dbReference type="EC" id="3.5.1.108" evidence="4 12"/>
<dbReference type="UniPathway" id="UPA00359">
    <property type="reaction ID" value="UER00478"/>
</dbReference>
<name>A0A438B2N3_9NOCA</name>
<dbReference type="GO" id="GO:0103117">
    <property type="term" value="F:UDP-3-O-acyl-N-acetylglucosamine deacetylase activity"/>
    <property type="evidence" value="ECO:0007669"/>
    <property type="project" value="UniProtKB-UniRule"/>
</dbReference>
<protein>
    <recommendedName>
        <fullName evidence="4 12">UDP-3-O-acyl-N-acetylglucosamine deacetylase</fullName>
        <shortName evidence="12">UDP-3-O-acyl-GlcNAc deacetylase</shortName>
        <ecNumber evidence="4 12">3.5.1.108</ecNumber>
    </recommendedName>
    <alternativeName>
        <fullName evidence="12">UDP-3-O-[R-3-hydroxymyristoyl]-N-acetylglucosamine deacetylase</fullName>
    </alternativeName>
</protein>
<comment type="caution">
    <text evidence="14">The sequence shown here is derived from an EMBL/GenBank/DDBJ whole genome shotgun (WGS) entry which is preliminary data.</text>
</comment>
<dbReference type="InterPro" id="IPR015870">
    <property type="entry name" value="UDP-acyl_N-AcGlcN_deAcase_N"/>
</dbReference>
<evidence type="ECO:0000256" key="1">
    <source>
        <dbReference type="ARBA" id="ARBA00001947"/>
    </source>
</evidence>
<gene>
    <name evidence="12 14" type="primary">lpxC</name>
    <name evidence="14" type="ORF">EGT50_00775</name>
</gene>
<dbReference type="OrthoDB" id="9802746at2"/>
<comment type="catalytic activity">
    <reaction evidence="11 12">
        <text>a UDP-3-O-[(3R)-3-hydroxyacyl]-N-acetyl-alpha-D-glucosamine + H2O = a UDP-3-O-[(3R)-3-hydroxyacyl]-alpha-D-glucosamine + acetate</text>
        <dbReference type="Rhea" id="RHEA:67816"/>
        <dbReference type="ChEBI" id="CHEBI:15377"/>
        <dbReference type="ChEBI" id="CHEBI:30089"/>
        <dbReference type="ChEBI" id="CHEBI:137740"/>
        <dbReference type="ChEBI" id="CHEBI:173225"/>
        <dbReference type="EC" id="3.5.1.108"/>
    </reaction>
</comment>
<keyword evidence="10 12" id="KW-0443">Lipid metabolism</keyword>
<dbReference type="GO" id="GO:0016020">
    <property type="term" value="C:membrane"/>
    <property type="evidence" value="ECO:0007669"/>
    <property type="project" value="GOC"/>
</dbReference>
<dbReference type="NCBIfam" id="TIGR00325">
    <property type="entry name" value="lpxC"/>
    <property type="match status" value="1"/>
</dbReference>
<feature type="binding site" evidence="12">
    <location>
        <position position="285"/>
    </location>
    <ligand>
        <name>Zn(2+)</name>
        <dbReference type="ChEBI" id="CHEBI:29105"/>
    </ligand>
</feature>
<comment type="pathway">
    <text evidence="3 12">Glycolipid biosynthesis; lipid IV(A) biosynthesis; lipid IV(A) from (3R)-3-hydroxytetradecanoyl-[acyl-carrier-protein] and UDP-N-acetyl-alpha-D-glucosamine: step 2/6.</text>
</comment>
<comment type="function">
    <text evidence="2 12">Catalyzes the hydrolysis of UDP-3-O-myristoyl-N-acetylglucosamine to form UDP-3-O-myristoylglucosamine and acetate, the committed step in lipid A biosynthesis.</text>
</comment>
<feature type="binding site" evidence="12">
    <location>
        <position position="123"/>
    </location>
    <ligand>
        <name>Zn(2+)</name>
        <dbReference type="ChEBI" id="CHEBI:29105"/>
    </ligand>
</feature>
<dbReference type="SUPFAM" id="SSF54211">
    <property type="entry name" value="Ribosomal protein S5 domain 2-like"/>
    <property type="match status" value="2"/>
</dbReference>
<dbReference type="PANTHER" id="PTHR33694:SF1">
    <property type="entry name" value="UDP-3-O-ACYL-N-ACETYLGLUCOSAMINE DEACETYLASE 1, MITOCHONDRIAL-RELATED"/>
    <property type="match status" value="1"/>
</dbReference>
<evidence type="ECO:0000256" key="5">
    <source>
        <dbReference type="ARBA" id="ARBA00022516"/>
    </source>
</evidence>
<evidence type="ECO:0000256" key="8">
    <source>
        <dbReference type="ARBA" id="ARBA00022801"/>
    </source>
</evidence>
<evidence type="ECO:0000256" key="9">
    <source>
        <dbReference type="ARBA" id="ARBA00022833"/>
    </source>
</evidence>
<dbReference type="Pfam" id="PF03331">
    <property type="entry name" value="LpxC"/>
    <property type="match status" value="1"/>
</dbReference>
<organism evidence="14 15">
    <name type="scientific">Rhodococcus xishaensis</name>
    <dbReference type="NCBI Taxonomy" id="2487364"/>
    <lineage>
        <taxon>Bacteria</taxon>
        <taxon>Bacillati</taxon>
        <taxon>Actinomycetota</taxon>
        <taxon>Actinomycetes</taxon>
        <taxon>Mycobacteriales</taxon>
        <taxon>Nocardiaceae</taxon>
        <taxon>Rhodococcus</taxon>
    </lineage>
</organism>
<evidence type="ECO:0000256" key="10">
    <source>
        <dbReference type="ARBA" id="ARBA00023098"/>
    </source>
</evidence>
<dbReference type="InterPro" id="IPR004463">
    <property type="entry name" value="UDP-acyl_GlcNac_deAcase"/>
</dbReference>
<feature type="binding site" evidence="12">
    <location>
        <position position="289"/>
    </location>
    <ligand>
        <name>Zn(2+)</name>
        <dbReference type="ChEBI" id="CHEBI:29105"/>
    </ligand>
</feature>
<dbReference type="HAMAP" id="MF_00388">
    <property type="entry name" value="LpxC"/>
    <property type="match status" value="1"/>
</dbReference>
<evidence type="ECO:0000256" key="7">
    <source>
        <dbReference type="ARBA" id="ARBA00022723"/>
    </source>
</evidence>
<evidence type="ECO:0000313" key="15">
    <source>
        <dbReference type="Proteomes" id="UP000283479"/>
    </source>
</evidence>
<keyword evidence="5 12" id="KW-0444">Lipid biosynthesis</keyword>
<evidence type="ECO:0000256" key="2">
    <source>
        <dbReference type="ARBA" id="ARBA00002923"/>
    </source>
</evidence>
<feature type="compositionally biased region" description="Polar residues" evidence="13">
    <location>
        <begin position="29"/>
        <end position="39"/>
    </location>
</feature>
<dbReference type="Gene3D" id="3.30.1700.10">
    <property type="entry name" value="lpxc deacetylase, domain 2"/>
    <property type="match status" value="1"/>
</dbReference>
<dbReference type="AlphaFoldDB" id="A0A438B2N3"/>
<evidence type="ECO:0000256" key="11">
    <source>
        <dbReference type="ARBA" id="ARBA00024535"/>
    </source>
</evidence>
<dbReference type="Gene3D" id="3.30.230.20">
    <property type="entry name" value="lpxc deacetylase, domain 1"/>
    <property type="match status" value="1"/>
</dbReference>
<evidence type="ECO:0000256" key="13">
    <source>
        <dbReference type="SAM" id="MobiDB-lite"/>
    </source>
</evidence>
<dbReference type="GO" id="GO:0009245">
    <property type="term" value="P:lipid A biosynthetic process"/>
    <property type="evidence" value="ECO:0007669"/>
    <property type="project" value="UniProtKB-UniRule"/>
</dbReference>
<dbReference type="Proteomes" id="UP000283479">
    <property type="component" value="Unassembled WGS sequence"/>
</dbReference>
<evidence type="ECO:0000256" key="3">
    <source>
        <dbReference type="ARBA" id="ARBA00005002"/>
    </source>
</evidence>
<keyword evidence="6 12" id="KW-0441">Lipid A biosynthesis</keyword>
<dbReference type="InterPro" id="IPR011334">
    <property type="entry name" value="UDP-acyl_GlcNac_deAcase_C"/>
</dbReference>
<dbReference type="EMBL" id="RKLO01000001">
    <property type="protein sequence ID" value="RVW05202.1"/>
    <property type="molecule type" value="Genomic_DNA"/>
</dbReference>
<keyword evidence="7 12" id="KW-0479">Metal-binding</keyword>
<evidence type="ECO:0000256" key="12">
    <source>
        <dbReference type="HAMAP-Rule" id="MF_00388"/>
    </source>
</evidence>